<reference evidence="4 5" key="1">
    <citation type="submission" date="2019-01" db="EMBL/GenBank/DDBJ databases">
        <authorList>
            <consortium name="Pathogen Informatics"/>
        </authorList>
    </citation>
    <scope>NUCLEOTIDE SEQUENCE [LARGE SCALE GENOMIC DNA]</scope>
    <source>
        <strain evidence="4 5">NCTC10166</strain>
    </source>
</reference>
<gene>
    <name evidence="4" type="ORF">NCTC10166_00227</name>
</gene>
<keyword evidence="2" id="KW-0812">Transmembrane</keyword>
<dbReference type="Proteomes" id="UP000289440">
    <property type="component" value="Chromosome"/>
</dbReference>
<proteinExistence type="predicted"/>
<dbReference type="SUPFAM" id="SSF51126">
    <property type="entry name" value="Pectin lyase-like"/>
    <property type="match status" value="1"/>
</dbReference>
<dbReference type="RefSeq" id="WP_129719671.1">
    <property type="nucleotide sequence ID" value="NZ_LR214951.1"/>
</dbReference>
<evidence type="ECO:0000259" key="3">
    <source>
        <dbReference type="SMART" id="SM01276"/>
    </source>
</evidence>
<feature type="compositionally biased region" description="Basic and acidic residues" evidence="1">
    <location>
        <begin position="91"/>
        <end position="101"/>
    </location>
</feature>
<dbReference type="InterPro" id="IPR011050">
    <property type="entry name" value="Pectin_lyase_fold/virulence"/>
</dbReference>
<evidence type="ECO:0000313" key="4">
    <source>
        <dbReference type="EMBL" id="VEU59268.1"/>
    </source>
</evidence>
<dbReference type="OrthoDB" id="197688at2"/>
<evidence type="ECO:0000313" key="5">
    <source>
        <dbReference type="Proteomes" id="UP000289440"/>
    </source>
</evidence>
<feature type="region of interest" description="Disordered" evidence="1">
    <location>
        <begin position="43"/>
        <end position="114"/>
    </location>
</feature>
<feature type="region of interest" description="Disordered" evidence="1">
    <location>
        <begin position="544"/>
        <end position="564"/>
    </location>
</feature>
<keyword evidence="2" id="KW-1133">Transmembrane helix</keyword>
<dbReference type="KEGG" id="mnu:NCTC10166_00227"/>
<sequence length="1149" mass="134826">MNKKSILKNKKKIAFIVLGSIVTTTTIAIAIFVPLSKNKNKTTINVSKDEGNDKVKPIVDLKPIDNNDQNNKDNNKVDPKPIDNNDQNNEDNNKVDPKPIDNNDQNNEDSSNDSFEKLDNTIYIEDKNGIQNFETLEQAIKKAVENDIININKELIELDETIIINKNLTFKTNKNLTFKFNSKFEEGFKMLELEENSSLTLITKKTDDFIVFDGENKFLQDNPLIHVLKNAKLSATNAKFLNANNNNNKFNTKFATFWNKGHIILNNAEISGAKSYVSAAFRNEKDSIFEMNSGKILNNTGHHYVLSYSKGKTILSNSIIENNNAQWEIFFVADQKSSLEIQNVKFKNNSFYNSDVIIWIHEGSQLILGSQIDFKNLPRAIVLGKKNASVKILDKLEKYGKNDKLFIFSAEHAKNNNFKILEFANEQALESLENIYVQKDYKRKTDNRDIDDFIVIQNSHENKLIWNAFGDSEIYDIYNQLSFPFKDDLGTEFDDSLVEEAKQQEIKNKINEFYKDYSNERIAKKLNKLLENIKLQKEKFEKNKNNITSQINTSPNLKSANSNRERTNQDFRYENAEILGYYLVPGIINKFNVYLEGEIDNKNNFIRIGARPVNNVKDNKWQNVLLNKWNLERKLNKFEVDMTNEPYAKMLFLINDGNRSVKIRVEPSNDEPTIQKHPYFIYKHDQNDNGERFWNYINELKEYNKTVNSYDKPNMTILEFQFEEQGNFQISIGSRELEEAYKQLTDKPLFESKENAINFIENYATKLENLFKWIRKFDGYEAKDLNEANHITPSKVHMYFTSTIIKPSTFFAIGEYFHLPTSYSRDFLIGRQMHGWGFLHELGHTTDNRNIMYPDSTNNLFGMEAARKDFENYVKQNPNSKITLDSELRFYHEAIPRIEKKFNEKLMNKINKKENNDFFLSEKFWPPIYSWYISFTFLKNFDLKDSNSKYKEDIKKYGLWGAMQRIIREKDDDFNKVMEIIPNEQQANMDRKKIINSWRIVALLSIVSGYDFSDILQRYGQNDIPEIVKSFTSQFPKFSLPIEYITLNTFTFKAQNFPLYSDKTELNITFEQENSKWKVVTDIPEKDSTIGYELYKNDKLVYFTRSKDILMENMDYNSSYYIISYDYKLNKKQSKTFVFDQSENKWKTI</sequence>
<name>A0A449A4V1_9BACT</name>
<feature type="compositionally biased region" description="Polar residues" evidence="1">
    <location>
        <begin position="545"/>
        <end position="562"/>
    </location>
</feature>
<feature type="transmembrane region" description="Helical" evidence="2">
    <location>
        <begin position="12"/>
        <end position="35"/>
    </location>
</feature>
<evidence type="ECO:0000256" key="1">
    <source>
        <dbReference type="SAM" id="MobiDB-lite"/>
    </source>
</evidence>
<dbReference type="EMBL" id="LR214951">
    <property type="protein sequence ID" value="VEU59268.1"/>
    <property type="molecule type" value="Genomic_DNA"/>
</dbReference>
<accession>A0A449A4V1</accession>
<organism evidence="4 5">
    <name type="scientific">Mesomycoplasma neurolyticum</name>
    <dbReference type="NCBI Taxonomy" id="2120"/>
    <lineage>
        <taxon>Bacteria</taxon>
        <taxon>Bacillati</taxon>
        <taxon>Mycoplasmatota</taxon>
        <taxon>Mycoplasmoidales</taxon>
        <taxon>Metamycoplasmataceae</taxon>
        <taxon>Mesomycoplasma</taxon>
    </lineage>
</organism>
<keyword evidence="5" id="KW-1185">Reference proteome</keyword>
<protein>
    <recommendedName>
        <fullName evidence="3">Peptidase M60 domain-containing protein</fullName>
    </recommendedName>
</protein>
<dbReference type="SMART" id="SM01276">
    <property type="entry name" value="M60-like"/>
    <property type="match status" value="1"/>
</dbReference>
<dbReference type="AlphaFoldDB" id="A0A449A4V1"/>
<keyword evidence="2" id="KW-0472">Membrane</keyword>
<feature type="compositionally biased region" description="Basic and acidic residues" evidence="1">
    <location>
        <begin position="47"/>
        <end position="83"/>
    </location>
</feature>
<dbReference type="InterPro" id="IPR031161">
    <property type="entry name" value="Peptidase_M60_dom"/>
</dbReference>
<evidence type="ECO:0000256" key="2">
    <source>
        <dbReference type="SAM" id="Phobius"/>
    </source>
</evidence>
<feature type="domain" description="Peptidase M60" evidence="3">
    <location>
        <begin position="574"/>
        <end position="893"/>
    </location>
</feature>